<dbReference type="InterPro" id="IPR045372">
    <property type="entry name" value="YidB"/>
</dbReference>
<dbReference type="CDD" id="cd07185">
    <property type="entry name" value="OmpA_C-like"/>
    <property type="match status" value="1"/>
</dbReference>
<keyword evidence="2 4" id="KW-0472">Membrane</keyword>
<dbReference type="SUPFAM" id="SSF140804">
    <property type="entry name" value="YidB-like"/>
    <property type="match status" value="1"/>
</dbReference>
<evidence type="ECO:0000256" key="2">
    <source>
        <dbReference type="ARBA" id="ARBA00023136"/>
    </source>
</evidence>
<dbReference type="SUPFAM" id="SSF103088">
    <property type="entry name" value="OmpA-like"/>
    <property type="match status" value="1"/>
</dbReference>
<proteinExistence type="predicted"/>
<dbReference type="RefSeq" id="WP_386757179.1">
    <property type="nucleotide sequence ID" value="NZ_JBHRXK010000001.1"/>
</dbReference>
<gene>
    <name evidence="7" type="ORF">ACFOLC_02435</name>
</gene>
<dbReference type="Gene3D" id="3.30.1330.60">
    <property type="entry name" value="OmpA-like domain"/>
    <property type="match status" value="1"/>
</dbReference>
<organism evidence="7 8">
    <name type="scientific">Lysobacter cavernae</name>
    <dbReference type="NCBI Taxonomy" id="1685901"/>
    <lineage>
        <taxon>Bacteria</taxon>
        <taxon>Pseudomonadati</taxon>
        <taxon>Pseudomonadota</taxon>
        <taxon>Gammaproteobacteria</taxon>
        <taxon>Lysobacterales</taxon>
        <taxon>Lysobacteraceae</taxon>
        <taxon>Lysobacter</taxon>
    </lineage>
</organism>
<dbReference type="Gene3D" id="3.40.1520.20">
    <property type="match status" value="1"/>
</dbReference>
<accession>A0ABV7RPU8</accession>
<feature type="domain" description="OmpA-like" evidence="6">
    <location>
        <begin position="372"/>
        <end position="488"/>
    </location>
</feature>
<dbReference type="Pfam" id="PF00691">
    <property type="entry name" value="OmpA"/>
    <property type="match status" value="1"/>
</dbReference>
<dbReference type="PROSITE" id="PS01068">
    <property type="entry name" value="OMPA_1"/>
    <property type="match status" value="1"/>
</dbReference>
<comment type="subcellular location">
    <subcellularLocation>
        <location evidence="1">Cell outer membrane</location>
    </subcellularLocation>
</comment>
<keyword evidence="3" id="KW-0998">Cell outer membrane</keyword>
<sequence length="488" mass="49973">MFNRILEQVAGRFGLSQEQARPLLGALVALIFNPKRGGPSGFIQAFRDRGLGDVVSSWLGHGTNQPISAAQLESVLGTDTLAGIGAKLGLPTATVGNAAAAMLPDAVDELSEHGDLPTSVSGWPEKLQHWFGGLGTGMDEFGQWGAAAMTGAGAAVTGARAADPPRPPVDAPARAGLSRWLPWLLIAAAIIAAFVLSRGCKREATAPVADTAPVTAPAPAATPAAQFDSRLVLTRTGDKVTYDGVVDSEATRSAITDALTKAFGPGNASGQLSIDPNARTPGWLAALAGFLPQFTANGATLTFEGNRVDLSGNLADADRIGLLGKLKAAFGGFSFGGLFESAAQSVGAVAERTSDAAAQAFDKLAPGKFSADDLVKALNLMVIHFETGSARISSKSDDILKKAADAIKAAPAGTRIEVGGHTDNTGNAAANTTLSQQRADAVSQRLGEHGVDTAGLSSKGYGQDKPVADNGTDAGRASNRRIEFTVLK</sequence>
<dbReference type="InterPro" id="IPR050330">
    <property type="entry name" value="Bact_OuterMem_StrucFunc"/>
</dbReference>
<dbReference type="InterPro" id="IPR027405">
    <property type="entry name" value="YidB-like"/>
</dbReference>
<dbReference type="Gene3D" id="1.10.10.690">
    <property type="entry name" value="YidB-like"/>
    <property type="match status" value="1"/>
</dbReference>
<dbReference type="PANTHER" id="PTHR30329:SF21">
    <property type="entry name" value="LIPOPROTEIN YIAD-RELATED"/>
    <property type="match status" value="1"/>
</dbReference>
<dbReference type="Pfam" id="PF20159">
    <property type="entry name" value="YidB"/>
    <property type="match status" value="1"/>
</dbReference>
<feature type="region of interest" description="Disordered" evidence="5">
    <location>
        <begin position="452"/>
        <end position="476"/>
    </location>
</feature>
<evidence type="ECO:0000256" key="4">
    <source>
        <dbReference type="PROSITE-ProRule" id="PRU00473"/>
    </source>
</evidence>
<dbReference type="PRINTS" id="PR01021">
    <property type="entry name" value="OMPADOMAIN"/>
</dbReference>
<evidence type="ECO:0000313" key="7">
    <source>
        <dbReference type="EMBL" id="MFC3549866.1"/>
    </source>
</evidence>
<dbReference type="PROSITE" id="PS51123">
    <property type="entry name" value="OMPA_2"/>
    <property type="match status" value="1"/>
</dbReference>
<comment type="caution">
    <text evidence="7">The sequence shown here is derived from an EMBL/GenBank/DDBJ whole genome shotgun (WGS) entry which is preliminary data.</text>
</comment>
<dbReference type="InterPro" id="IPR036737">
    <property type="entry name" value="OmpA-like_sf"/>
</dbReference>
<dbReference type="InterPro" id="IPR006690">
    <property type="entry name" value="OMPA-like_CS"/>
</dbReference>
<evidence type="ECO:0000256" key="1">
    <source>
        <dbReference type="ARBA" id="ARBA00004442"/>
    </source>
</evidence>
<dbReference type="Proteomes" id="UP001595740">
    <property type="component" value="Unassembled WGS sequence"/>
</dbReference>
<name>A0ABV7RPU8_9GAMM</name>
<evidence type="ECO:0000259" key="6">
    <source>
        <dbReference type="PROSITE" id="PS51123"/>
    </source>
</evidence>
<reference evidence="8" key="1">
    <citation type="journal article" date="2019" name="Int. J. Syst. Evol. Microbiol.">
        <title>The Global Catalogue of Microorganisms (GCM) 10K type strain sequencing project: providing services to taxonomists for standard genome sequencing and annotation.</title>
        <authorList>
            <consortium name="The Broad Institute Genomics Platform"/>
            <consortium name="The Broad Institute Genome Sequencing Center for Infectious Disease"/>
            <person name="Wu L."/>
            <person name="Ma J."/>
        </authorList>
    </citation>
    <scope>NUCLEOTIDE SEQUENCE [LARGE SCALE GENOMIC DNA]</scope>
    <source>
        <strain evidence="8">KCTC 42875</strain>
    </source>
</reference>
<keyword evidence="8" id="KW-1185">Reference proteome</keyword>
<evidence type="ECO:0000313" key="8">
    <source>
        <dbReference type="Proteomes" id="UP001595740"/>
    </source>
</evidence>
<dbReference type="PANTHER" id="PTHR30329">
    <property type="entry name" value="STATOR ELEMENT OF FLAGELLAR MOTOR COMPLEX"/>
    <property type="match status" value="1"/>
</dbReference>
<protein>
    <submittedName>
        <fullName evidence="7">OmpA family protein</fullName>
    </submittedName>
</protein>
<evidence type="ECO:0000256" key="3">
    <source>
        <dbReference type="ARBA" id="ARBA00023237"/>
    </source>
</evidence>
<dbReference type="InterPro" id="IPR006664">
    <property type="entry name" value="OMP_bac"/>
</dbReference>
<evidence type="ECO:0000256" key="5">
    <source>
        <dbReference type="SAM" id="MobiDB-lite"/>
    </source>
</evidence>
<dbReference type="EMBL" id="JBHRXK010000001">
    <property type="protein sequence ID" value="MFC3549866.1"/>
    <property type="molecule type" value="Genomic_DNA"/>
</dbReference>
<dbReference type="InterPro" id="IPR006665">
    <property type="entry name" value="OmpA-like"/>
</dbReference>